<sequence>MTIHHDGMDERINIAIDGPAGAGKSTVARSVAEALGYIYIDTGAMYRAVTWSAREAGLDIENDEAVTAHARKLDIRLAPGPDGQVVLLGGEDVTSRIRSRDINLHVSRVAAIDGVRIRLVEMQRALASAKGVVMDGRDIGSHVLPDAELKVYLTASVQERARRRHLEAGDALGISLEQMEREIEERDRKDMGRAVSPLLQADDAVLLDSTGIPADEVVSRIREMALEKLAEAKQDAL</sequence>
<comment type="similarity">
    <text evidence="1 8">Belongs to the cytidylate kinase family. Type 1 subfamily.</text>
</comment>
<comment type="caution">
    <text evidence="10">The sequence shown here is derived from an EMBL/GenBank/DDBJ whole genome shotgun (WGS) entry which is preliminary data.</text>
</comment>
<dbReference type="GO" id="GO:0005829">
    <property type="term" value="C:cytosol"/>
    <property type="evidence" value="ECO:0007669"/>
    <property type="project" value="TreeGrafter"/>
</dbReference>
<dbReference type="PANTHER" id="PTHR21299:SF2">
    <property type="entry name" value="CYTIDYLATE KINASE"/>
    <property type="match status" value="1"/>
</dbReference>
<reference evidence="10 11" key="1">
    <citation type="submission" date="2017-05" db="EMBL/GenBank/DDBJ databases">
        <title>Functional genome analysis of Paenibacillus pasadenensis strain R16: insights on endophytic life style and antifungal activity.</title>
        <authorList>
            <person name="Passera A."/>
            <person name="Marcolungo L."/>
            <person name="Casati P."/>
            <person name="Brasca M."/>
            <person name="Quaglino F."/>
            <person name="Delledonne M."/>
        </authorList>
    </citation>
    <scope>NUCLEOTIDE SEQUENCE [LARGE SCALE GENOMIC DNA]</scope>
    <source>
        <strain evidence="10 11">R16</strain>
    </source>
</reference>
<evidence type="ECO:0000259" key="9">
    <source>
        <dbReference type="Pfam" id="PF02224"/>
    </source>
</evidence>
<dbReference type="GO" id="GO:0036430">
    <property type="term" value="F:CMP kinase activity"/>
    <property type="evidence" value="ECO:0007669"/>
    <property type="project" value="RHEA"/>
</dbReference>
<dbReference type="HAMAP" id="MF_00238">
    <property type="entry name" value="Cytidyl_kinase_type1"/>
    <property type="match status" value="1"/>
</dbReference>
<dbReference type="Gene3D" id="3.40.50.300">
    <property type="entry name" value="P-loop containing nucleotide triphosphate hydrolases"/>
    <property type="match status" value="1"/>
</dbReference>
<evidence type="ECO:0000313" key="11">
    <source>
        <dbReference type="Proteomes" id="UP000234789"/>
    </source>
</evidence>
<dbReference type="InterPro" id="IPR003136">
    <property type="entry name" value="Cytidylate_kin"/>
</dbReference>
<evidence type="ECO:0000256" key="5">
    <source>
        <dbReference type="ARBA" id="ARBA00022840"/>
    </source>
</evidence>
<dbReference type="EMBL" id="NFEZ01000004">
    <property type="protein sequence ID" value="PLT45626.1"/>
    <property type="molecule type" value="Genomic_DNA"/>
</dbReference>
<keyword evidence="2 8" id="KW-0808">Transferase</keyword>
<feature type="binding site" evidence="8">
    <location>
        <begin position="18"/>
        <end position="26"/>
    </location>
    <ligand>
        <name>ATP</name>
        <dbReference type="ChEBI" id="CHEBI:30616"/>
    </ligand>
</feature>
<dbReference type="NCBIfam" id="TIGR00017">
    <property type="entry name" value="cmk"/>
    <property type="match status" value="1"/>
</dbReference>
<comment type="catalytic activity">
    <reaction evidence="6 8">
        <text>dCMP + ATP = dCDP + ADP</text>
        <dbReference type="Rhea" id="RHEA:25094"/>
        <dbReference type="ChEBI" id="CHEBI:30616"/>
        <dbReference type="ChEBI" id="CHEBI:57566"/>
        <dbReference type="ChEBI" id="CHEBI:58593"/>
        <dbReference type="ChEBI" id="CHEBI:456216"/>
        <dbReference type="EC" id="2.7.4.25"/>
    </reaction>
</comment>
<keyword evidence="3 8" id="KW-0547">Nucleotide-binding</keyword>
<dbReference type="GO" id="GO:0015949">
    <property type="term" value="P:nucleobase-containing small molecule interconversion"/>
    <property type="evidence" value="ECO:0007669"/>
    <property type="project" value="TreeGrafter"/>
</dbReference>
<comment type="catalytic activity">
    <reaction evidence="7 8">
        <text>CMP + ATP = CDP + ADP</text>
        <dbReference type="Rhea" id="RHEA:11600"/>
        <dbReference type="ChEBI" id="CHEBI:30616"/>
        <dbReference type="ChEBI" id="CHEBI:58069"/>
        <dbReference type="ChEBI" id="CHEBI:60377"/>
        <dbReference type="ChEBI" id="CHEBI:456216"/>
        <dbReference type="EC" id="2.7.4.25"/>
    </reaction>
</comment>
<name>A0A2N5N5J3_9BACL</name>
<dbReference type="PANTHER" id="PTHR21299">
    <property type="entry name" value="CYTIDYLATE KINASE/PANTOATE-BETA-ALANINE LIGASE"/>
    <property type="match status" value="1"/>
</dbReference>
<keyword evidence="4 8" id="KW-0418">Kinase</keyword>
<gene>
    <name evidence="8" type="primary">cmk</name>
    <name evidence="10" type="ORF">B8V81_4057</name>
</gene>
<keyword evidence="5 8" id="KW-0067">ATP-binding</keyword>
<dbReference type="AlphaFoldDB" id="A0A2N5N5J3"/>
<evidence type="ECO:0000256" key="3">
    <source>
        <dbReference type="ARBA" id="ARBA00022741"/>
    </source>
</evidence>
<proteinExistence type="inferred from homology"/>
<dbReference type="GO" id="GO:0005524">
    <property type="term" value="F:ATP binding"/>
    <property type="evidence" value="ECO:0007669"/>
    <property type="project" value="UniProtKB-UniRule"/>
</dbReference>
<keyword evidence="11" id="KW-1185">Reference proteome</keyword>
<dbReference type="CDD" id="cd02020">
    <property type="entry name" value="CMPK"/>
    <property type="match status" value="1"/>
</dbReference>
<evidence type="ECO:0000256" key="1">
    <source>
        <dbReference type="ARBA" id="ARBA00009427"/>
    </source>
</evidence>
<dbReference type="InterPro" id="IPR011994">
    <property type="entry name" value="Cytidylate_kinase_dom"/>
</dbReference>
<keyword evidence="8" id="KW-0963">Cytoplasm</keyword>
<dbReference type="GO" id="GO:0036431">
    <property type="term" value="F:dCMP kinase activity"/>
    <property type="evidence" value="ECO:0007669"/>
    <property type="project" value="InterPro"/>
</dbReference>
<comment type="subcellular location">
    <subcellularLocation>
        <location evidence="8">Cytoplasm</location>
    </subcellularLocation>
</comment>
<evidence type="ECO:0000256" key="2">
    <source>
        <dbReference type="ARBA" id="ARBA00022679"/>
    </source>
</evidence>
<protein>
    <recommendedName>
        <fullName evidence="8">Cytidylate kinase</fullName>
        <shortName evidence="8">CK</shortName>
        <ecNumber evidence="8">2.7.4.25</ecNumber>
    </recommendedName>
    <alternativeName>
        <fullName evidence="8">Cytidine monophosphate kinase</fullName>
        <shortName evidence="8">CMP kinase</shortName>
    </alternativeName>
</protein>
<evidence type="ECO:0000256" key="4">
    <source>
        <dbReference type="ARBA" id="ARBA00022777"/>
    </source>
</evidence>
<dbReference type="GO" id="GO:0006220">
    <property type="term" value="P:pyrimidine nucleotide metabolic process"/>
    <property type="evidence" value="ECO:0007669"/>
    <property type="project" value="UniProtKB-UniRule"/>
</dbReference>
<evidence type="ECO:0000256" key="6">
    <source>
        <dbReference type="ARBA" id="ARBA00047615"/>
    </source>
</evidence>
<feature type="domain" description="Cytidylate kinase" evidence="9">
    <location>
        <begin position="14"/>
        <end position="224"/>
    </location>
</feature>
<dbReference type="InterPro" id="IPR027417">
    <property type="entry name" value="P-loop_NTPase"/>
</dbReference>
<evidence type="ECO:0000313" key="10">
    <source>
        <dbReference type="EMBL" id="PLT45626.1"/>
    </source>
</evidence>
<dbReference type="Proteomes" id="UP000234789">
    <property type="component" value="Unassembled WGS sequence"/>
</dbReference>
<dbReference type="SUPFAM" id="SSF52540">
    <property type="entry name" value="P-loop containing nucleoside triphosphate hydrolases"/>
    <property type="match status" value="1"/>
</dbReference>
<dbReference type="EC" id="2.7.4.25" evidence="8"/>
<evidence type="ECO:0000256" key="8">
    <source>
        <dbReference type="HAMAP-Rule" id="MF_00238"/>
    </source>
</evidence>
<evidence type="ECO:0000256" key="7">
    <source>
        <dbReference type="ARBA" id="ARBA00048478"/>
    </source>
</evidence>
<dbReference type="Pfam" id="PF02224">
    <property type="entry name" value="Cytidylate_kin"/>
    <property type="match status" value="1"/>
</dbReference>
<accession>A0A2N5N5J3</accession>
<dbReference type="RefSeq" id="WP_028599796.1">
    <property type="nucleotide sequence ID" value="NZ_BIMM01000007.1"/>
</dbReference>
<organism evidence="10 11">
    <name type="scientific">Paenibacillus pasadenensis</name>
    <dbReference type="NCBI Taxonomy" id="217090"/>
    <lineage>
        <taxon>Bacteria</taxon>
        <taxon>Bacillati</taxon>
        <taxon>Bacillota</taxon>
        <taxon>Bacilli</taxon>
        <taxon>Bacillales</taxon>
        <taxon>Paenibacillaceae</taxon>
        <taxon>Paenibacillus</taxon>
    </lineage>
</organism>